<sequence>MMTSIDVIYGVMSPLPQMIAFSLLRGQVNSLTRCVCIVKFNKINNYKQNNNYRKLGRSQLKIKLANQVKLTFASQSEDYKLISPYRSIIVISPELTKNQVLYVGRPDISIQSKEFRTGKREPVSGNYVTESGKTGLLTTQ</sequence>
<keyword evidence="3" id="KW-1185">Reference proteome</keyword>
<reference evidence="1" key="1">
    <citation type="submission" date="2023-06" db="EMBL/GenBank/DDBJ databases">
        <authorList>
            <person name="Kurt Z."/>
        </authorList>
    </citation>
    <scope>NUCLEOTIDE SEQUENCE</scope>
</reference>
<dbReference type="EMBL" id="CAXDID020000465">
    <property type="protein sequence ID" value="CAL6094296.1"/>
    <property type="molecule type" value="Genomic_DNA"/>
</dbReference>
<proteinExistence type="predicted"/>
<accession>A0AA86TR39</accession>
<evidence type="ECO:0000313" key="1">
    <source>
        <dbReference type="EMBL" id="CAI9923607.1"/>
    </source>
</evidence>
<evidence type="ECO:0000313" key="3">
    <source>
        <dbReference type="Proteomes" id="UP001642409"/>
    </source>
</evidence>
<reference evidence="2 3" key="2">
    <citation type="submission" date="2024-07" db="EMBL/GenBank/DDBJ databases">
        <authorList>
            <person name="Akdeniz Z."/>
        </authorList>
    </citation>
    <scope>NUCLEOTIDE SEQUENCE [LARGE SCALE GENOMIC DNA]</scope>
</reference>
<organism evidence="1">
    <name type="scientific">Hexamita inflata</name>
    <dbReference type="NCBI Taxonomy" id="28002"/>
    <lineage>
        <taxon>Eukaryota</taxon>
        <taxon>Metamonada</taxon>
        <taxon>Diplomonadida</taxon>
        <taxon>Hexamitidae</taxon>
        <taxon>Hexamitinae</taxon>
        <taxon>Hexamita</taxon>
    </lineage>
</organism>
<comment type="caution">
    <text evidence="1">The sequence shown here is derived from an EMBL/GenBank/DDBJ whole genome shotgun (WGS) entry which is preliminary data.</text>
</comment>
<evidence type="ECO:0000313" key="2">
    <source>
        <dbReference type="EMBL" id="CAL6094296.1"/>
    </source>
</evidence>
<name>A0AA86TR39_9EUKA</name>
<dbReference type="Proteomes" id="UP001642409">
    <property type="component" value="Unassembled WGS sequence"/>
</dbReference>
<dbReference type="EMBL" id="CATOUU010000288">
    <property type="protein sequence ID" value="CAI9923607.1"/>
    <property type="molecule type" value="Genomic_DNA"/>
</dbReference>
<gene>
    <name evidence="1" type="ORF">HINF_LOCUS11252</name>
    <name evidence="2" type="ORF">HINF_LOCUS67401</name>
</gene>
<protein>
    <submittedName>
        <fullName evidence="2">Hypothetical_protein</fullName>
    </submittedName>
</protein>
<dbReference type="AlphaFoldDB" id="A0AA86TR39"/>